<dbReference type="Proteomes" id="UP000310158">
    <property type="component" value="Unassembled WGS sequence"/>
</dbReference>
<feature type="compositionally biased region" description="Basic residues" evidence="1">
    <location>
        <begin position="96"/>
        <end position="108"/>
    </location>
</feature>
<comment type="caution">
    <text evidence="2">The sequence shown here is derived from an EMBL/GenBank/DDBJ whole genome shotgun (WGS) entry which is preliminary data.</text>
</comment>
<organism evidence="2 3">
    <name type="scientific">Bondarzewia mesenterica</name>
    <dbReference type="NCBI Taxonomy" id="1095465"/>
    <lineage>
        <taxon>Eukaryota</taxon>
        <taxon>Fungi</taxon>
        <taxon>Dikarya</taxon>
        <taxon>Basidiomycota</taxon>
        <taxon>Agaricomycotina</taxon>
        <taxon>Agaricomycetes</taxon>
        <taxon>Russulales</taxon>
        <taxon>Bondarzewiaceae</taxon>
        <taxon>Bondarzewia</taxon>
    </lineage>
</organism>
<evidence type="ECO:0000313" key="3">
    <source>
        <dbReference type="Proteomes" id="UP000310158"/>
    </source>
</evidence>
<sequence>MHAFSIHGHAEWDLREKVVYEMTVRDLLAMDSYIFSSVIMRWNDDHDDVRERTNVVQEYPALPPQEIPIHRRECAAHERPLTRTVVRQARIAVLKKHYHGNPVRHKNPRHEIYPNQDRKSQARAHRNENADKAEEADI</sequence>
<evidence type="ECO:0000256" key="1">
    <source>
        <dbReference type="SAM" id="MobiDB-lite"/>
    </source>
</evidence>
<name>A0A4S4LVL5_9AGAM</name>
<dbReference type="AlphaFoldDB" id="A0A4S4LVL5"/>
<accession>A0A4S4LVL5</accession>
<evidence type="ECO:0000313" key="2">
    <source>
        <dbReference type="EMBL" id="THH16512.1"/>
    </source>
</evidence>
<reference evidence="2 3" key="1">
    <citation type="submission" date="2019-02" db="EMBL/GenBank/DDBJ databases">
        <title>Genome sequencing of the rare red list fungi Bondarzewia mesenterica.</title>
        <authorList>
            <person name="Buettner E."/>
            <person name="Kellner H."/>
        </authorList>
    </citation>
    <scope>NUCLEOTIDE SEQUENCE [LARGE SCALE GENOMIC DNA]</scope>
    <source>
        <strain evidence="2 3">DSM 108281</strain>
    </source>
</reference>
<feature type="compositionally biased region" description="Basic and acidic residues" evidence="1">
    <location>
        <begin position="109"/>
        <end position="138"/>
    </location>
</feature>
<feature type="region of interest" description="Disordered" evidence="1">
    <location>
        <begin position="96"/>
        <end position="138"/>
    </location>
</feature>
<gene>
    <name evidence="2" type="ORF">EW146_g4139</name>
</gene>
<proteinExistence type="predicted"/>
<protein>
    <submittedName>
        <fullName evidence="2">Uncharacterized protein</fullName>
    </submittedName>
</protein>
<keyword evidence="3" id="KW-1185">Reference proteome</keyword>
<dbReference type="EMBL" id="SGPL01000154">
    <property type="protein sequence ID" value="THH16512.1"/>
    <property type="molecule type" value="Genomic_DNA"/>
</dbReference>